<name>A0A0U5B167_9BACL</name>
<protein>
    <submittedName>
        <fullName evidence="1">Esterase YqiA</fullName>
    </submittedName>
</protein>
<accession>A0A0U5B167</accession>
<keyword evidence="2" id="KW-1185">Reference proteome</keyword>
<dbReference type="PANTHER" id="PTHR35602">
    <property type="entry name" value="ESTERASE YQIA-RELATED"/>
    <property type="match status" value="1"/>
</dbReference>
<dbReference type="RefSeq" id="WP_157737963.1">
    <property type="nucleotide sequence ID" value="NZ_AP017312.1"/>
</dbReference>
<sequence>MIINIHGFSSSGRNAKFSFLEEVFPEEKIMSPDLAVEPMKAIEQLKTYIEEYRTEPILLVGSSLGGFYAYYLSALYRCHAVLLNPSLLPFATLMDCLGNNVNYNTGEPFVFTMEHVKQLRDLFQHVYLEGDPALLHAFVCEDDERIDHRQTEKMLTGCATYRAFATGRHRFDDLGRITNDIRSIYRTLTIYGKSIMKE</sequence>
<dbReference type="KEGG" id="asoc:CB4_02496"/>
<proteinExistence type="predicted"/>
<dbReference type="InterPro" id="IPR008886">
    <property type="entry name" value="UPF0227/Esterase_YqiA"/>
</dbReference>
<evidence type="ECO:0000313" key="1">
    <source>
        <dbReference type="EMBL" id="BAU28322.1"/>
    </source>
</evidence>
<dbReference type="Gene3D" id="3.40.50.1820">
    <property type="entry name" value="alpha/beta hydrolase"/>
    <property type="match status" value="1"/>
</dbReference>
<dbReference type="InterPro" id="IPR029058">
    <property type="entry name" value="AB_hydrolase_fold"/>
</dbReference>
<dbReference type="Pfam" id="PF05728">
    <property type="entry name" value="UPF0227"/>
    <property type="match status" value="1"/>
</dbReference>
<dbReference type="PANTHER" id="PTHR35602:SF3">
    <property type="entry name" value="ESTERASE YQIA"/>
    <property type="match status" value="1"/>
</dbReference>
<reference evidence="1 2" key="1">
    <citation type="submission" date="2015-12" db="EMBL/GenBank/DDBJ databases">
        <title>Genome sequence of Aneurinibacillus soli.</title>
        <authorList>
            <person name="Lee J.S."/>
            <person name="Lee K.C."/>
            <person name="Kim K.K."/>
            <person name="Lee B.W."/>
        </authorList>
    </citation>
    <scope>NUCLEOTIDE SEQUENCE [LARGE SCALE GENOMIC DNA]</scope>
    <source>
        <strain evidence="1 2">CB4</strain>
    </source>
</reference>
<evidence type="ECO:0000313" key="2">
    <source>
        <dbReference type="Proteomes" id="UP000217696"/>
    </source>
</evidence>
<gene>
    <name evidence="1" type="ORF">CB4_02496</name>
</gene>
<dbReference type="SUPFAM" id="SSF53474">
    <property type="entry name" value="alpha/beta-Hydrolases"/>
    <property type="match status" value="1"/>
</dbReference>
<dbReference type="AlphaFoldDB" id="A0A0U5B167"/>
<dbReference type="Proteomes" id="UP000217696">
    <property type="component" value="Chromosome"/>
</dbReference>
<organism evidence="1 2">
    <name type="scientific">Aneurinibacillus soli</name>
    <dbReference type="NCBI Taxonomy" id="1500254"/>
    <lineage>
        <taxon>Bacteria</taxon>
        <taxon>Bacillati</taxon>
        <taxon>Bacillota</taxon>
        <taxon>Bacilli</taxon>
        <taxon>Bacillales</taxon>
        <taxon>Paenibacillaceae</taxon>
        <taxon>Aneurinibacillus group</taxon>
        <taxon>Aneurinibacillus</taxon>
    </lineage>
</organism>
<dbReference type="EMBL" id="AP017312">
    <property type="protein sequence ID" value="BAU28322.1"/>
    <property type="molecule type" value="Genomic_DNA"/>
</dbReference>